<evidence type="ECO:0000313" key="3">
    <source>
        <dbReference type="Proteomes" id="UP000186143"/>
    </source>
</evidence>
<dbReference type="InterPro" id="IPR024344">
    <property type="entry name" value="MDMPI_metal-binding"/>
</dbReference>
<gene>
    <name evidence="2" type="ORF">BJF92_15785</name>
</gene>
<reference evidence="2 3" key="1">
    <citation type="submission" date="2016-09" db="EMBL/GenBank/DDBJ databases">
        <title>Rhizobium sp. nov., a novel species isolated from the rice rhizosphere.</title>
        <authorList>
            <person name="Zhao J."/>
            <person name="Zhang X."/>
        </authorList>
    </citation>
    <scope>NUCLEOTIDE SEQUENCE [LARGE SCALE GENOMIC DNA]</scope>
    <source>
        <strain evidence="2 3">MH17</strain>
    </source>
</reference>
<dbReference type="Gene3D" id="1.20.120.450">
    <property type="entry name" value="dinb family like domain"/>
    <property type="match status" value="1"/>
</dbReference>
<dbReference type="Proteomes" id="UP000186143">
    <property type="component" value="Unassembled WGS sequence"/>
</dbReference>
<protein>
    <recommendedName>
        <fullName evidence="1">Mycothiol-dependent maleylpyruvate isomerase metal-binding domain-containing protein</fullName>
    </recommendedName>
</protein>
<evidence type="ECO:0000313" key="2">
    <source>
        <dbReference type="EMBL" id="OLP56345.1"/>
    </source>
</evidence>
<dbReference type="GO" id="GO:0046872">
    <property type="term" value="F:metal ion binding"/>
    <property type="evidence" value="ECO:0007669"/>
    <property type="project" value="InterPro"/>
</dbReference>
<dbReference type="RefSeq" id="WP_075634063.1">
    <property type="nucleotide sequence ID" value="NZ_MKIO01000022.1"/>
</dbReference>
<dbReference type="SUPFAM" id="SSF109854">
    <property type="entry name" value="DinB/YfiT-like putative metalloenzymes"/>
    <property type="match status" value="1"/>
</dbReference>
<dbReference type="OrthoDB" id="7847787at2"/>
<dbReference type="STRING" id="1672749.BJF92_15785"/>
<evidence type="ECO:0000259" key="1">
    <source>
        <dbReference type="Pfam" id="PF11716"/>
    </source>
</evidence>
<comment type="caution">
    <text evidence="2">The sequence shown here is derived from an EMBL/GenBank/DDBJ whole genome shotgun (WGS) entry which is preliminary data.</text>
</comment>
<proteinExistence type="predicted"/>
<feature type="domain" description="Mycothiol-dependent maleylpyruvate isomerase metal-binding" evidence="1">
    <location>
        <begin position="36"/>
        <end position="171"/>
    </location>
</feature>
<dbReference type="EMBL" id="MKIO01000022">
    <property type="protein sequence ID" value="OLP56345.1"/>
    <property type="molecule type" value="Genomic_DNA"/>
</dbReference>
<dbReference type="InterPro" id="IPR034660">
    <property type="entry name" value="DinB/YfiT-like"/>
</dbReference>
<accession>A0A1Q9ALY4</accession>
<dbReference type="Pfam" id="PF11716">
    <property type="entry name" value="MDMPI_N"/>
    <property type="match status" value="1"/>
</dbReference>
<sequence length="185" mass="20681">MSTALDDARAALKERQGLGARYDAPGAPARELDWARRGTAYFARILNDLPDDALDEPSAIIGFSRRRLIAQIGYQARLFSEIVAWARSGQTAPFPKEAAVSPDDLEFGITQPSRALRYLFEHSAIHLNVEWRDMTDAVWDQSVTDIKGKSVNLRQTPLLRAKSLWQHALDLKAGGREADLPIELR</sequence>
<organism evidence="2 3">
    <name type="scientific">Xaviernesmea rhizosphaerae</name>
    <dbReference type="NCBI Taxonomy" id="1672749"/>
    <lineage>
        <taxon>Bacteria</taxon>
        <taxon>Pseudomonadati</taxon>
        <taxon>Pseudomonadota</taxon>
        <taxon>Alphaproteobacteria</taxon>
        <taxon>Hyphomicrobiales</taxon>
        <taxon>Rhizobiaceae</taxon>
        <taxon>Rhizobium/Agrobacterium group</taxon>
        <taxon>Xaviernesmea</taxon>
    </lineage>
</organism>
<name>A0A1Q9ALY4_9HYPH</name>
<dbReference type="AlphaFoldDB" id="A0A1Q9ALY4"/>